<reference evidence="7 8" key="1">
    <citation type="submission" date="2019-04" db="EMBL/GenBank/DDBJ databases">
        <title>Microbes associate with the intestines of laboratory mice.</title>
        <authorList>
            <person name="Navarre W."/>
            <person name="Wong E."/>
            <person name="Huang K."/>
            <person name="Tropini C."/>
            <person name="Ng K."/>
            <person name="Yu B."/>
        </authorList>
    </citation>
    <scope>NUCLEOTIDE SEQUENCE [LARGE SCALE GENOMIC DNA]</scope>
    <source>
        <strain evidence="7 8">NM69_E16B</strain>
    </source>
</reference>
<dbReference type="AlphaFoldDB" id="A0A4S2ALJ8"/>
<proteinExistence type="predicted"/>
<sequence length="490" mass="55791">MLFMMAVILYASRVILEVLGIEDYGIYNVIGGIVVLFAFINDSMVTSTQRFLNYELGRNNQQEAARVFSASLTLHLFIVVITFLLAETIGLWFLYNYIKYPPEREFAVLVTYQFSILTTCANMIRAPYNAAIISYERMGFFARISVIEAVAKLAIVYLLAASPWDKLISYAALMFGVVLIITLCYYLYCKRIFPICIYDYFWEKSLYKRLASFSGWSLFGGVANTAASQGLNVLMNIFFGVTVNAAFGVASQVNAAVYSFVGNFQIAFKPQIVKSYAAQERKYFMDLIINTSKYSYFLLFIICMPLYVCCEEVLSLWLTEVPPYAVSFCRLMLIFSLLDAIQGPLWISVQATGKIRNYQLLMGVMILSNLPISYLFLKLGFLPDIVLVVKVVMNVLIFVARITYLNRLFSFPIIRFMREVLVRVFVVTLLSCLCIIFLPTTSDDFISILYIVCISLIINGLLILIVGVNKKERALVINQLEKFLNSNKYQ</sequence>
<feature type="transmembrane region" description="Helical" evidence="6">
    <location>
        <begin position="140"/>
        <end position="161"/>
    </location>
</feature>
<evidence type="ECO:0000256" key="2">
    <source>
        <dbReference type="ARBA" id="ARBA00022475"/>
    </source>
</evidence>
<feature type="transmembrane region" description="Helical" evidence="6">
    <location>
        <begin position="294"/>
        <end position="318"/>
    </location>
</feature>
<feature type="transmembrane region" description="Helical" evidence="6">
    <location>
        <begin position="67"/>
        <end position="94"/>
    </location>
</feature>
<evidence type="ECO:0000313" key="7">
    <source>
        <dbReference type="EMBL" id="TGY01733.1"/>
    </source>
</evidence>
<keyword evidence="8" id="KW-1185">Reference proteome</keyword>
<evidence type="ECO:0000256" key="5">
    <source>
        <dbReference type="ARBA" id="ARBA00023136"/>
    </source>
</evidence>
<accession>A0A4S2ALJ8</accession>
<keyword evidence="3 6" id="KW-0812">Transmembrane</keyword>
<feature type="transmembrane region" description="Helical" evidence="6">
    <location>
        <begin position="324"/>
        <end position="346"/>
    </location>
</feature>
<evidence type="ECO:0000256" key="6">
    <source>
        <dbReference type="SAM" id="Phobius"/>
    </source>
</evidence>
<keyword evidence="2" id="KW-1003">Cell membrane</keyword>
<evidence type="ECO:0000256" key="1">
    <source>
        <dbReference type="ARBA" id="ARBA00004651"/>
    </source>
</evidence>
<dbReference type="PANTHER" id="PTHR30250:SF26">
    <property type="entry name" value="PSMA PROTEIN"/>
    <property type="match status" value="1"/>
</dbReference>
<evidence type="ECO:0000313" key="8">
    <source>
        <dbReference type="Proteomes" id="UP000310532"/>
    </source>
</evidence>
<feature type="transmembrane region" description="Helical" evidence="6">
    <location>
        <begin position="106"/>
        <end position="128"/>
    </location>
</feature>
<feature type="transmembrane region" description="Helical" evidence="6">
    <location>
        <begin position="445"/>
        <end position="468"/>
    </location>
</feature>
<gene>
    <name evidence="7" type="ORF">E5355_14690</name>
</gene>
<name>A0A4S2ALJ8_9BACE</name>
<evidence type="ECO:0000256" key="4">
    <source>
        <dbReference type="ARBA" id="ARBA00022989"/>
    </source>
</evidence>
<dbReference type="InterPro" id="IPR050833">
    <property type="entry name" value="Poly_Biosynth_Transport"/>
</dbReference>
<feature type="transmembrane region" description="Helical" evidence="6">
    <location>
        <begin position="167"/>
        <end position="189"/>
    </location>
</feature>
<feature type="transmembrane region" description="Helical" evidence="6">
    <location>
        <begin position="237"/>
        <end position="261"/>
    </location>
</feature>
<evidence type="ECO:0000256" key="3">
    <source>
        <dbReference type="ARBA" id="ARBA00022692"/>
    </source>
</evidence>
<feature type="transmembrane region" description="Helical" evidence="6">
    <location>
        <begin position="210"/>
        <end position="231"/>
    </location>
</feature>
<dbReference type="Proteomes" id="UP000310532">
    <property type="component" value="Unassembled WGS sequence"/>
</dbReference>
<dbReference type="PANTHER" id="PTHR30250">
    <property type="entry name" value="PST FAMILY PREDICTED COLANIC ACID TRANSPORTER"/>
    <property type="match status" value="1"/>
</dbReference>
<protein>
    <submittedName>
        <fullName evidence="7">Lipopolysaccharide biosynthesis protein</fullName>
    </submittedName>
</protein>
<feature type="transmembrane region" description="Helical" evidence="6">
    <location>
        <begin position="26"/>
        <end position="46"/>
    </location>
</feature>
<feature type="transmembrane region" description="Helical" evidence="6">
    <location>
        <begin position="420"/>
        <end position="439"/>
    </location>
</feature>
<keyword evidence="5 6" id="KW-0472">Membrane</keyword>
<dbReference type="GO" id="GO:0005886">
    <property type="term" value="C:plasma membrane"/>
    <property type="evidence" value="ECO:0007669"/>
    <property type="project" value="UniProtKB-SubCell"/>
</dbReference>
<comment type="caution">
    <text evidence="7">The sequence shown here is derived from an EMBL/GenBank/DDBJ whole genome shotgun (WGS) entry which is preliminary data.</text>
</comment>
<feature type="transmembrane region" description="Helical" evidence="6">
    <location>
        <begin position="382"/>
        <end position="400"/>
    </location>
</feature>
<feature type="transmembrane region" description="Helical" evidence="6">
    <location>
        <begin position="358"/>
        <end position="376"/>
    </location>
</feature>
<keyword evidence="4 6" id="KW-1133">Transmembrane helix</keyword>
<dbReference type="EMBL" id="SRYZ01000041">
    <property type="protein sequence ID" value="TGY01733.1"/>
    <property type="molecule type" value="Genomic_DNA"/>
</dbReference>
<comment type="subcellular location">
    <subcellularLocation>
        <location evidence="1">Cell membrane</location>
        <topology evidence="1">Multi-pass membrane protein</topology>
    </subcellularLocation>
</comment>
<organism evidence="7 8">
    <name type="scientific">Bacteroides muris</name>
    <name type="common">ex Afrizal et al. 2022</name>
    <dbReference type="NCBI Taxonomy" id="2516960"/>
    <lineage>
        <taxon>Bacteria</taxon>
        <taxon>Pseudomonadati</taxon>
        <taxon>Bacteroidota</taxon>
        <taxon>Bacteroidia</taxon>
        <taxon>Bacteroidales</taxon>
        <taxon>Bacteroidaceae</taxon>
        <taxon>Bacteroides</taxon>
    </lineage>
</organism>